<gene>
    <name evidence="7" type="ORF">SAMN05192530_10332</name>
</gene>
<evidence type="ECO:0000256" key="4">
    <source>
        <dbReference type="ARBA" id="ARBA00022989"/>
    </source>
</evidence>
<keyword evidence="2" id="KW-1003">Cell membrane</keyword>
<comment type="subcellular location">
    <subcellularLocation>
        <location evidence="1">Cell membrane</location>
        <topology evidence="1">Multi-pass membrane protein</topology>
    </subcellularLocation>
</comment>
<proteinExistence type="predicted"/>
<evidence type="ECO:0000256" key="6">
    <source>
        <dbReference type="SAM" id="Phobius"/>
    </source>
</evidence>
<keyword evidence="4 6" id="KW-1133">Transmembrane helix</keyword>
<dbReference type="GO" id="GO:0043190">
    <property type="term" value="C:ATP-binding cassette (ABC) transporter complex"/>
    <property type="evidence" value="ECO:0007669"/>
    <property type="project" value="InterPro"/>
</dbReference>
<evidence type="ECO:0000256" key="3">
    <source>
        <dbReference type="ARBA" id="ARBA00022692"/>
    </source>
</evidence>
<evidence type="ECO:0000313" key="8">
    <source>
        <dbReference type="Proteomes" id="UP000198793"/>
    </source>
</evidence>
<keyword evidence="3 6" id="KW-0812">Transmembrane</keyword>
<evidence type="ECO:0000256" key="2">
    <source>
        <dbReference type="ARBA" id="ARBA00022475"/>
    </source>
</evidence>
<keyword evidence="8" id="KW-1185">Reference proteome</keyword>
<dbReference type="OrthoDB" id="9798468at2"/>
<evidence type="ECO:0000256" key="5">
    <source>
        <dbReference type="ARBA" id="ARBA00023136"/>
    </source>
</evidence>
<sequence>MRQRTLSLYFLRRYLISFVSTLIAVFALTYLIDMIEVSRRGSSSQVDFTTIATISALRVPAFIEQAFPFIILFSSIFTLVSLNRKMELVVARAAGVSVWQILAPFMVGSVLIGALAVFAYNPIASLARAKSADIETAIGGVTVAPNARAPWLRQTGNGVESIIGGRSVSNGGAVMGGVTAFILNADGIVSERIDAAQARLEDNTWRIDNPTITRIGFPPERRDTFSIPTTLLPEYIEQRLADPEAISIWGLWSKVAIARALGYNADAFSMRLQTLIARPALFVAMTLLAGTVAVRYARTGQSGGLIVSGVAAGFVLYVITFLAQALGSNAVIPTVVAAWFPVVAAGLFGTTILLHQEDG</sequence>
<dbReference type="PANTHER" id="PTHR33529">
    <property type="entry name" value="SLR0882 PROTEIN-RELATED"/>
    <property type="match status" value="1"/>
</dbReference>
<dbReference type="AlphaFoldDB" id="A0A1H0G9T3"/>
<feature type="transmembrane region" description="Helical" evidence="6">
    <location>
        <begin position="303"/>
        <end position="323"/>
    </location>
</feature>
<dbReference type="NCBIfam" id="TIGR04408">
    <property type="entry name" value="LptG_lptG"/>
    <property type="match status" value="1"/>
</dbReference>
<dbReference type="RefSeq" id="WP_090671538.1">
    <property type="nucleotide sequence ID" value="NZ_FNIT01000003.1"/>
</dbReference>
<reference evidence="7 8" key="1">
    <citation type="submission" date="2016-10" db="EMBL/GenBank/DDBJ databases">
        <authorList>
            <person name="de Groot N.N."/>
        </authorList>
    </citation>
    <scope>NUCLEOTIDE SEQUENCE [LARGE SCALE GENOMIC DNA]</scope>
    <source>
        <strain evidence="8">L7-484,KACC 16230,DSM 25025</strain>
    </source>
</reference>
<dbReference type="STRING" id="1166073.SAMN05192530_10332"/>
<feature type="transmembrane region" description="Helical" evidence="6">
    <location>
        <begin position="330"/>
        <end position="354"/>
    </location>
</feature>
<keyword evidence="5 6" id="KW-0472">Membrane</keyword>
<protein>
    <submittedName>
        <fullName evidence="7">Lipopolysaccharide export system permease protein</fullName>
    </submittedName>
</protein>
<dbReference type="GO" id="GO:0015920">
    <property type="term" value="P:lipopolysaccharide transport"/>
    <property type="evidence" value="ECO:0007669"/>
    <property type="project" value="TreeGrafter"/>
</dbReference>
<dbReference type="InterPro" id="IPR030923">
    <property type="entry name" value="LptG"/>
</dbReference>
<dbReference type="PANTHER" id="PTHR33529:SF2">
    <property type="entry name" value="LIPOPOLYSACCHARIDE EXPORT SYSTEM PERMEASE PROTEIN LPTG"/>
    <property type="match status" value="1"/>
</dbReference>
<dbReference type="Proteomes" id="UP000198793">
    <property type="component" value="Unassembled WGS sequence"/>
</dbReference>
<feature type="transmembrane region" description="Helical" evidence="6">
    <location>
        <begin position="101"/>
        <end position="120"/>
    </location>
</feature>
<evidence type="ECO:0000256" key="1">
    <source>
        <dbReference type="ARBA" id="ARBA00004651"/>
    </source>
</evidence>
<organism evidence="7 8">
    <name type="scientific">Aureimonas jatrophae</name>
    <dbReference type="NCBI Taxonomy" id="1166073"/>
    <lineage>
        <taxon>Bacteria</taxon>
        <taxon>Pseudomonadati</taxon>
        <taxon>Pseudomonadota</taxon>
        <taxon>Alphaproteobacteria</taxon>
        <taxon>Hyphomicrobiales</taxon>
        <taxon>Aurantimonadaceae</taxon>
        <taxon>Aureimonas</taxon>
    </lineage>
</organism>
<feature type="transmembrane region" description="Helical" evidence="6">
    <location>
        <begin position="14"/>
        <end position="32"/>
    </location>
</feature>
<name>A0A1H0G9T3_9HYPH</name>
<dbReference type="EMBL" id="FNIT01000003">
    <property type="protein sequence ID" value="SDO03647.1"/>
    <property type="molecule type" value="Genomic_DNA"/>
</dbReference>
<accession>A0A1H0G9T3</accession>
<dbReference type="GO" id="GO:0055085">
    <property type="term" value="P:transmembrane transport"/>
    <property type="evidence" value="ECO:0007669"/>
    <property type="project" value="InterPro"/>
</dbReference>
<feature type="transmembrane region" description="Helical" evidence="6">
    <location>
        <begin position="61"/>
        <end position="81"/>
    </location>
</feature>
<feature type="transmembrane region" description="Helical" evidence="6">
    <location>
        <begin position="280"/>
        <end position="297"/>
    </location>
</feature>
<dbReference type="InterPro" id="IPR005495">
    <property type="entry name" value="LptG/LptF_permease"/>
</dbReference>
<evidence type="ECO:0000313" key="7">
    <source>
        <dbReference type="EMBL" id="SDO03647.1"/>
    </source>
</evidence>
<dbReference type="Pfam" id="PF03739">
    <property type="entry name" value="LptF_LptG"/>
    <property type="match status" value="1"/>
</dbReference>